<sequence length="41" mass="4885">LFTYPEHSYDWLIYVASRSNRVVVLSNNDSFSLTTIKRYND</sequence>
<protein>
    <submittedName>
        <fullName evidence="1">3241_t:CDS:1</fullName>
    </submittedName>
</protein>
<organism evidence="1 2">
    <name type="scientific">Dentiscutata heterogama</name>
    <dbReference type="NCBI Taxonomy" id="1316150"/>
    <lineage>
        <taxon>Eukaryota</taxon>
        <taxon>Fungi</taxon>
        <taxon>Fungi incertae sedis</taxon>
        <taxon>Mucoromycota</taxon>
        <taxon>Glomeromycotina</taxon>
        <taxon>Glomeromycetes</taxon>
        <taxon>Diversisporales</taxon>
        <taxon>Gigasporaceae</taxon>
        <taxon>Dentiscutata</taxon>
    </lineage>
</organism>
<feature type="non-terminal residue" evidence="1">
    <location>
        <position position="41"/>
    </location>
</feature>
<name>A0ACA9PRL1_9GLOM</name>
<gene>
    <name evidence="1" type="ORF">DHETER_LOCUS12398</name>
</gene>
<dbReference type="EMBL" id="CAJVPU010030275">
    <property type="protein sequence ID" value="CAG8713478.1"/>
    <property type="molecule type" value="Genomic_DNA"/>
</dbReference>
<reference evidence="1" key="1">
    <citation type="submission" date="2021-06" db="EMBL/GenBank/DDBJ databases">
        <authorList>
            <person name="Kallberg Y."/>
            <person name="Tangrot J."/>
            <person name="Rosling A."/>
        </authorList>
    </citation>
    <scope>NUCLEOTIDE SEQUENCE</scope>
    <source>
        <strain evidence="1">IL203A</strain>
    </source>
</reference>
<comment type="caution">
    <text evidence="1">The sequence shown here is derived from an EMBL/GenBank/DDBJ whole genome shotgun (WGS) entry which is preliminary data.</text>
</comment>
<proteinExistence type="predicted"/>
<evidence type="ECO:0000313" key="2">
    <source>
        <dbReference type="Proteomes" id="UP000789702"/>
    </source>
</evidence>
<keyword evidence="2" id="KW-1185">Reference proteome</keyword>
<dbReference type="Proteomes" id="UP000789702">
    <property type="component" value="Unassembled WGS sequence"/>
</dbReference>
<feature type="non-terminal residue" evidence="1">
    <location>
        <position position="1"/>
    </location>
</feature>
<evidence type="ECO:0000313" key="1">
    <source>
        <dbReference type="EMBL" id="CAG8713478.1"/>
    </source>
</evidence>
<accession>A0ACA9PRL1</accession>